<sequence>MLGGLLGWIALAWIFIHGVHAFLSTSTSSMPSSSVAAASSYLAPQPSSGSKSSTSSAYRAWLDKRGIRISFLSITFTSNRIAKYFYRIALWSPTAWRLWFSFGVFVGCALLALGPLLVLFNLTVTAADLLPSFSMPATSPSLPGHEHQHHQHGAGLPMTESSGSSSAGVAGTTSTHAPRIRQFEMRPLIPGVNVPAEHTLIFFVVVLLNSLFHEAGHGIAAALHDVYIENCGMFIQVVLPGAFVELHSPQLNAVKAFQQLRIFCAGVWHNIVLALLAFAVYLALPTLLSSSYMYGHGVAVAALDVHSPLAASLQPGDVITAINEGCEVNTIEDIHRCFGDIEALRVTGRTGMCLSRSLVDAYPPLKPPPGVDPHAEVHADCCVEDTGDTSQSRLCFAQRAEGLFKCIPARKAADSAAVDRCVAHSHCSDGFACWNVTLEVDDMHFVRFHVAGKEPVLFLGPLNEFSQSVLLSDYVPLGVSSLRFPLAVRTFLGYMIALSPALAVLNALPCWLLDGAHMLKAVFELLLPSPRFDEERVAALRRWCLHINSALLVLLIALSFWRLAASSPPTALPSTAPHAASATASAGT</sequence>
<dbReference type="Proteomes" id="UP000007799">
    <property type="component" value="Unassembled WGS sequence"/>
</dbReference>
<dbReference type="GeneID" id="16070259"/>
<keyword evidence="2 7" id="KW-0812">Transmembrane</keyword>
<dbReference type="eggNOG" id="KOG2921">
    <property type="taxonomic scope" value="Eukaryota"/>
</dbReference>
<evidence type="ECO:0000256" key="4">
    <source>
        <dbReference type="ARBA" id="ARBA00023136"/>
    </source>
</evidence>
<reference evidence="10" key="1">
    <citation type="submission" date="2009-08" db="EMBL/GenBank/DDBJ databases">
        <title>Annotation of Salpingoeca rosetta.</title>
        <authorList>
            <consortium name="The Broad Institute Genome Sequencing Platform"/>
            <person name="Russ C."/>
            <person name="Cuomo C."/>
            <person name="Burger G."/>
            <person name="Gray M.W."/>
            <person name="Holland P.W.H."/>
            <person name="King N."/>
            <person name="Lang F.B.F."/>
            <person name="Roger A.J."/>
            <person name="Ruiz-Trillo I."/>
            <person name="Young S.K."/>
            <person name="Zeng Q."/>
            <person name="Gargeya S."/>
            <person name="Alvarado L."/>
            <person name="Berlin A."/>
            <person name="Chapman S.B."/>
            <person name="Chen Z."/>
            <person name="Freedman E."/>
            <person name="Gellesch M."/>
            <person name="Goldberg J."/>
            <person name="Griggs A."/>
            <person name="Gujja S."/>
            <person name="Heilman E."/>
            <person name="Heiman D."/>
            <person name="Howarth C."/>
            <person name="Mehta T."/>
            <person name="Neiman D."/>
            <person name="Pearson M."/>
            <person name="Roberts A."/>
            <person name="Saif S."/>
            <person name="Shea T."/>
            <person name="Shenoy N."/>
            <person name="Sisk P."/>
            <person name="Stolte C."/>
            <person name="Sykes S."/>
            <person name="White J."/>
            <person name="Yandava C."/>
            <person name="Haas B."/>
            <person name="Nusbaum C."/>
            <person name="Birren B."/>
        </authorList>
    </citation>
    <scope>NUCLEOTIDE SEQUENCE</scope>
    <source>
        <strain evidence="10">ATCC 50818</strain>
    </source>
</reference>
<dbReference type="GO" id="GO:0005737">
    <property type="term" value="C:cytoplasm"/>
    <property type="evidence" value="ECO:0007669"/>
    <property type="project" value="TreeGrafter"/>
</dbReference>
<dbReference type="KEGG" id="sre:PTSG_09454"/>
<keyword evidence="3 7" id="KW-1133">Transmembrane helix</keyword>
<dbReference type="GO" id="GO:0031293">
    <property type="term" value="P:membrane protein intracellular domain proteolysis"/>
    <property type="evidence" value="ECO:0007669"/>
    <property type="project" value="TreeGrafter"/>
</dbReference>
<dbReference type="GO" id="GO:0012505">
    <property type="term" value="C:endomembrane system"/>
    <property type="evidence" value="ECO:0007669"/>
    <property type="project" value="UniProtKB-SubCell"/>
</dbReference>
<evidence type="ECO:0000256" key="1">
    <source>
        <dbReference type="ARBA" id="ARBA00004127"/>
    </source>
</evidence>
<dbReference type="EMBL" id="GL832982">
    <property type="protein sequence ID" value="EGD78385.1"/>
    <property type="molecule type" value="Genomic_DNA"/>
</dbReference>
<dbReference type="Pfam" id="PF02163">
    <property type="entry name" value="Peptidase_M50"/>
    <property type="match status" value="1"/>
</dbReference>
<feature type="region of interest" description="Disordered" evidence="6">
    <location>
        <begin position="140"/>
        <end position="175"/>
    </location>
</feature>
<dbReference type="GO" id="GO:0004222">
    <property type="term" value="F:metalloendopeptidase activity"/>
    <property type="evidence" value="ECO:0007669"/>
    <property type="project" value="InterPro"/>
</dbReference>
<organism evidence="10 11">
    <name type="scientific">Salpingoeca rosetta (strain ATCC 50818 / BSB-021)</name>
    <dbReference type="NCBI Taxonomy" id="946362"/>
    <lineage>
        <taxon>Eukaryota</taxon>
        <taxon>Choanoflagellata</taxon>
        <taxon>Craspedida</taxon>
        <taxon>Salpingoecidae</taxon>
        <taxon>Salpingoeca</taxon>
    </lineage>
</organism>
<dbReference type="STRING" id="946362.F2UMN6"/>
<dbReference type="InParanoid" id="F2UMN6"/>
<accession>F2UMN6</accession>
<dbReference type="InterPro" id="IPR001193">
    <property type="entry name" value="MBTPS2"/>
</dbReference>
<evidence type="ECO:0000256" key="8">
    <source>
        <dbReference type="SAM" id="SignalP"/>
    </source>
</evidence>
<feature type="transmembrane region" description="Helical" evidence="7">
    <location>
        <begin position="262"/>
        <end position="284"/>
    </location>
</feature>
<proteinExistence type="predicted"/>
<gene>
    <name evidence="10" type="ORF">PTSG_09454</name>
</gene>
<feature type="domain" description="Peptidase M50" evidence="9">
    <location>
        <begin position="202"/>
        <end position="531"/>
    </location>
</feature>
<evidence type="ECO:0000256" key="3">
    <source>
        <dbReference type="ARBA" id="ARBA00022989"/>
    </source>
</evidence>
<dbReference type="PANTHER" id="PTHR13325:SF3">
    <property type="entry name" value="MEMBRANE-BOUND TRANSCRIPTION FACTOR SITE-2 PROTEASE"/>
    <property type="match status" value="1"/>
</dbReference>
<dbReference type="FunCoup" id="F2UMN6">
    <property type="interactions" value="1125"/>
</dbReference>
<dbReference type="PRINTS" id="PR01000">
    <property type="entry name" value="SREBPS2PTASE"/>
</dbReference>
<evidence type="ECO:0000256" key="5">
    <source>
        <dbReference type="ARBA" id="ARBA00032658"/>
    </source>
</evidence>
<evidence type="ECO:0000259" key="9">
    <source>
        <dbReference type="Pfam" id="PF02163"/>
    </source>
</evidence>
<dbReference type="GO" id="GO:1905897">
    <property type="term" value="P:regulation of response to endoplasmic reticulum stress"/>
    <property type="evidence" value="ECO:0007669"/>
    <property type="project" value="TreeGrafter"/>
</dbReference>
<comment type="subcellular location">
    <subcellularLocation>
        <location evidence="1">Endomembrane system</location>
        <topology evidence="1">Multi-pass membrane protein</topology>
    </subcellularLocation>
</comment>
<dbReference type="OMA" id="RITHFEN"/>
<dbReference type="OrthoDB" id="69989at2759"/>
<evidence type="ECO:0000313" key="11">
    <source>
        <dbReference type="Proteomes" id="UP000007799"/>
    </source>
</evidence>
<feature type="chain" id="PRO_5003290810" description="Endopeptidase S2P" evidence="8">
    <location>
        <begin position="22"/>
        <end position="588"/>
    </location>
</feature>
<protein>
    <recommendedName>
        <fullName evidence="5">Endopeptidase S2P</fullName>
    </recommendedName>
</protein>
<dbReference type="AlphaFoldDB" id="F2UMN6"/>
<keyword evidence="11" id="KW-1185">Reference proteome</keyword>
<evidence type="ECO:0000256" key="2">
    <source>
        <dbReference type="ARBA" id="ARBA00022692"/>
    </source>
</evidence>
<evidence type="ECO:0000313" key="10">
    <source>
        <dbReference type="EMBL" id="EGD78385.1"/>
    </source>
</evidence>
<feature type="transmembrane region" description="Helical" evidence="7">
    <location>
        <begin position="543"/>
        <end position="564"/>
    </location>
</feature>
<evidence type="ECO:0000256" key="6">
    <source>
        <dbReference type="SAM" id="MobiDB-lite"/>
    </source>
</evidence>
<feature type="transmembrane region" description="Helical" evidence="7">
    <location>
        <begin position="98"/>
        <end position="120"/>
    </location>
</feature>
<dbReference type="PANTHER" id="PTHR13325">
    <property type="entry name" value="PROTEASE M50 MEMBRANE-BOUND TRANSCRIPTION FACTOR SITE 2 PROTEASE"/>
    <property type="match status" value="1"/>
</dbReference>
<dbReference type="RefSeq" id="XP_004989708.1">
    <property type="nucleotide sequence ID" value="XM_004989651.1"/>
</dbReference>
<feature type="compositionally biased region" description="Low complexity" evidence="6">
    <location>
        <begin position="161"/>
        <end position="175"/>
    </location>
</feature>
<evidence type="ECO:0000256" key="7">
    <source>
        <dbReference type="SAM" id="Phobius"/>
    </source>
</evidence>
<dbReference type="InterPro" id="IPR008915">
    <property type="entry name" value="Peptidase_M50"/>
</dbReference>
<feature type="signal peptide" evidence="8">
    <location>
        <begin position="1"/>
        <end position="21"/>
    </location>
</feature>
<dbReference type="GO" id="GO:0016020">
    <property type="term" value="C:membrane"/>
    <property type="evidence" value="ECO:0007669"/>
    <property type="project" value="InterPro"/>
</dbReference>
<name>F2UMN6_SALR5</name>
<feature type="transmembrane region" description="Helical" evidence="7">
    <location>
        <begin position="491"/>
        <end position="513"/>
    </location>
</feature>
<feature type="region of interest" description="Disordered" evidence="6">
    <location>
        <begin position="569"/>
        <end position="588"/>
    </location>
</feature>
<keyword evidence="8" id="KW-0732">Signal</keyword>
<keyword evidence="4 7" id="KW-0472">Membrane</keyword>